<comment type="caution">
    <text evidence="1">The sequence shown here is derived from an EMBL/GenBank/DDBJ whole genome shotgun (WGS) entry which is preliminary data.</text>
</comment>
<keyword evidence="2" id="KW-1185">Reference proteome</keyword>
<sequence length="131" mass="14367">KNWDIVSHNANLAPQALSLIHPQRRRWLEESPVKLRSGRRLYSRHYFRVPSILLFSYIGHLSPGSVMSFANPTGDPQHKKDLQWCMVPCVGIRSDGFVGAAISSYQAVASTETKAGAVSTLPPASPEGIAL</sequence>
<reference evidence="1 2" key="1">
    <citation type="submission" date="2018-06" db="EMBL/GenBank/DDBJ databases">
        <title>Genome analysis of cellulolytic fungus Trichoderma lentiforme CFAM-422.</title>
        <authorList>
            <person name="Steindorff A.S."/>
            <person name="Formighieri E.F."/>
            <person name="Midorikawa G.E.O."/>
            <person name="Tamietti M.S."/>
            <person name="Ramos E.Z."/>
            <person name="Silva A.S."/>
            <person name="Bon E.P.S."/>
            <person name="Mendes T.D."/>
            <person name="Damaso M.C.T."/>
            <person name="Favaro L.C.L."/>
        </authorList>
    </citation>
    <scope>NUCLEOTIDE SEQUENCE [LARGE SCALE GENOMIC DNA]</scope>
    <source>
        <strain evidence="1 2">CFAM-422</strain>
    </source>
</reference>
<organism evidence="1 2">
    <name type="scientific">Trichoderma lentiforme</name>
    <dbReference type="NCBI Taxonomy" id="1567552"/>
    <lineage>
        <taxon>Eukaryota</taxon>
        <taxon>Fungi</taxon>
        <taxon>Dikarya</taxon>
        <taxon>Ascomycota</taxon>
        <taxon>Pezizomycotina</taxon>
        <taxon>Sordariomycetes</taxon>
        <taxon>Hypocreomycetidae</taxon>
        <taxon>Hypocreales</taxon>
        <taxon>Hypocreaceae</taxon>
        <taxon>Trichoderma</taxon>
    </lineage>
</organism>
<evidence type="ECO:0000313" key="1">
    <source>
        <dbReference type="EMBL" id="KAF3072643.1"/>
    </source>
</evidence>
<dbReference type="AlphaFoldDB" id="A0A9P4XHE1"/>
<name>A0A9P4XHE1_9HYPO</name>
<evidence type="ECO:0000313" key="2">
    <source>
        <dbReference type="Proteomes" id="UP000801864"/>
    </source>
</evidence>
<gene>
    <name evidence="1" type="ORF">CFAM422_005149</name>
</gene>
<proteinExistence type="predicted"/>
<dbReference type="EMBL" id="QLNT01000008">
    <property type="protein sequence ID" value="KAF3072643.1"/>
    <property type="molecule type" value="Genomic_DNA"/>
</dbReference>
<dbReference type="Proteomes" id="UP000801864">
    <property type="component" value="Unassembled WGS sequence"/>
</dbReference>
<accession>A0A9P4XHE1</accession>
<feature type="non-terminal residue" evidence="1">
    <location>
        <position position="131"/>
    </location>
</feature>
<protein>
    <submittedName>
        <fullName evidence="1">Uncharacterized protein</fullName>
    </submittedName>
</protein>